<keyword evidence="1" id="KW-0378">Hydrolase</keyword>
<dbReference type="PANTHER" id="PTHR43156">
    <property type="entry name" value="STAGE II SPORULATION PROTEIN E-RELATED"/>
    <property type="match status" value="1"/>
</dbReference>
<dbReference type="Gene3D" id="6.10.340.10">
    <property type="match status" value="1"/>
</dbReference>
<dbReference type="SMART" id="SM00331">
    <property type="entry name" value="PP2C_SIG"/>
    <property type="match status" value="1"/>
</dbReference>
<dbReference type="CDD" id="cd06225">
    <property type="entry name" value="HAMP"/>
    <property type="match status" value="1"/>
</dbReference>
<dbReference type="Gene3D" id="3.60.40.10">
    <property type="entry name" value="PPM-type phosphatase domain"/>
    <property type="match status" value="1"/>
</dbReference>
<dbReference type="STRING" id="96773.Tchl_1449"/>
<dbReference type="EMBL" id="CP018839">
    <property type="protein sequence ID" value="APR04308.1"/>
    <property type="molecule type" value="Genomic_DNA"/>
</dbReference>
<dbReference type="RefSeq" id="WP_075147799.1">
    <property type="nucleotide sequence ID" value="NZ_CP018839.1"/>
</dbReference>
<protein>
    <submittedName>
        <fullName evidence="2">Serine phosphatase RsbU, regulator of sigma subunit</fullName>
    </submittedName>
</protein>
<name>A0A1H5YA52_9RHOO</name>
<dbReference type="KEGG" id="tcl:Tchl_1449"/>
<dbReference type="Pfam" id="PF07228">
    <property type="entry name" value="SpoIIE"/>
    <property type="match status" value="1"/>
</dbReference>
<dbReference type="Proteomes" id="UP000185739">
    <property type="component" value="Chromosome"/>
</dbReference>
<keyword evidence="3" id="KW-1185">Reference proteome</keyword>
<evidence type="ECO:0000256" key="1">
    <source>
        <dbReference type="ARBA" id="ARBA00022801"/>
    </source>
</evidence>
<dbReference type="GO" id="GO:0007165">
    <property type="term" value="P:signal transduction"/>
    <property type="evidence" value="ECO:0007669"/>
    <property type="project" value="InterPro"/>
</dbReference>
<organism evidence="2 3">
    <name type="scientific">Thauera chlorobenzoica</name>
    <dbReference type="NCBI Taxonomy" id="96773"/>
    <lineage>
        <taxon>Bacteria</taxon>
        <taxon>Pseudomonadati</taxon>
        <taxon>Pseudomonadota</taxon>
        <taxon>Betaproteobacteria</taxon>
        <taxon>Rhodocyclales</taxon>
        <taxon>Zoogloeaceae</taxon>
        <taxon>Thauera</taxon>
    </lineage>
</organism>
<accession>A0A1H5YA52</accession>
<proteinExistence type="predicted"/>
<dbReference type="SMART" id="SM00304">
    <property type="entry name" value="HAMP"/>
    <property type="match status" value="1"/>
</dbReference>
<dbReference type="AlphaFoldDB" id="A0A1H5YA52"/>
<dbReference type="NCBIfam" id="NF038263">
    <property type="entry name" value="prot_phos_SiaA"/>
    <property type="match status" value="1"/>
</dbReference>
<evidence type="ECO:0000313" key="2">
    <source>
        <dbReference type="EMBL" id="APR04308.1"/>
    </source>
</evidence>
<dbReference type="SUPFAM" id="SSF158472">
    <property type="entry name" value="HAMP domain-like"/>
    <property type="match status" value="1"/>
</dbReference>
<dbReference type="InterPro" id="IPR052016">
    <property type="entry name" value="Bact_Sigma-Reg"/>
</dbReference>
<dbReference type="GO" id="GO:0016791">
    <property type="term" value="F:phosphatase activity"/>
    <property type="evidence" value="ECO:0007669"/>
    <property type="project" value="TreeGrafter"/>
</dbReference>
<reference evidence="2 3" key="1">
    <citation type="submission" date="2016-12" db="EMBL/GenBank/DDBJ databases">
        <title>Complete genome sequence of Thauera chlorobenzoica, a Betaproteobacterium degrading haloaromatics anaerobically to CO2 and halides.</title>
        <authorList>
            <person name="Goris T."/>
            <person name="Mergelsberg M."/>
            <person name="Boll M."/>
        </authorList>
    </citation>
    <scope>NUCLEOTIDE SEQUENCE [LARGE SCALE GENOMIC DNA]</scope>
    <source>
        <strain evidence="2 3">3CB1</strain>
    </source>
</reference>
<dbReference type="InterPro" id="IPR003660">
    <property type="entry name" value="HAMP_dom"/>
</dbReference>
<dbReference type="OrthoDB" id="5496380at2"/>
<dbReference type="CDD" id="cd18774">
    <property type="entry name" value="PDC2_HK_sensor"/>
    <property type="match status" value="1"/>
</dbReference>
<gene>
    <name evidence="2" type="ORF">Tchl_1449</name>
</gene>
<dbReference type="PANTHER" id="PTHR43156:SF9">
    <property type="entry name" value="HAMP DOMAIN-CONTAINING PROTEIN"/>
    <property type="match status" value="1"/>
</dbReference>
<evidence type="ECO:0000313" key="3">
    <source>
        <dbReference type="Proteomes" id="UP000185739"/>
    </source>
</evidence>
<dbReference type="InterPro" id="IPR001932">
    <property type="entry name" value="PPM-type_phosphatase-like_dom"/>
</dbReference>
<dbReference type="PROSITE" id="PS50885">
    <property type="entry name" value="HAMP"/>
    <property type="match status" value="1"/>
</dbReference>
<dbReference type="Pfam" id="PF00672">
    <property type="entry name" value="HAMP"/>
    <property type="match status" value="1"/>
</dbReference>
<sequence length="663" mass="73002">MPTWGHGLRAKSALALLLACLLALLPAAFFAWRAFDEVKTHLGEGYARNFTELHRERILGPIARELALARRLADSVAVRQWLRDERDPSRHAQALEEAEGFRRAFRDHSYFLASSRSLDYYYNDPAQDYSAAPRYRLDPQKADDAWFFSTLAAAPRVNINVNPDRWLKQARVWLNVVIEDDGGRLGIAGSGLDLSRFMKEFIDAGIAGLTPMIIDRNGAIQLHPDARLIALGSGARHDAQARTLDSLLADAQERGALQAALDRAATAPGTVEQLWVTLDGGRRLLSLSYLDELRWYVLTAVDLSVAEIVDRGWLQGAAAGFALLIVLMLASFSFAVDRLVLRPLKALHHSALALTRGETVRLPPPGRDELGDLSRAFGAMAAKIRAHTAELEDKVRTRTEALQAANTAMSAAQKKVRDSIEYASLIQRALLPDQRLSEMLGPHHFALWRPRDTVGGDFYLFRAEGEHNLLGIVDCAGHGVPGALMTMLARAAFDDAMNRIGLEQPAALLAHADRTLRGMLQASQLPRAIATNMDAGLVCVDRTTRRILFAGAKISLYWSDGDAVEEIPGVRRALADRRQAEFVEHSLALPAGATCYLVTDGYLDQAGGEHGFGLGNSRFAELLRTIAQRPMTEQAQALDRALEAHRGHHPQLDDITILAFRID</sequence>
<dbReference type="InterPro" id="IPR036457">
    <property type="entry name" value="PPM-type-like_dom_sf"/>
</dbReference>
<dbReference type="GO" id="GO:0016020">
    <property type="term" value="C:membrane"/>
    <property type="evidence" value="ECO:0007669"/>
    <property type="project" value="InterPro"/>
</dbReference>